<dbReference type="SUPFAM" id="SSF57850">
    <property type="entry name" value="RING/U-box"/>
    <property type="match status" value="1"/>
</dbReference>
<dbReference type="GO" id="GO:0005634">
    <property type="term" value="C:nucleus"/>
    <property type="evidence" value="ECO:0000318"/>
    <property type="project" value="GO_Central"/>
</dbReference>
<dbReference type="CDD" id="cd16454">
    <property type="entry name" value="RING-H2_PA-TM-RING"/>
    <property type="match status" value="1"/>
</dbReference>
<evidence type="ECO:0000313" key="6">
    <source>
        <dbReference type="EMBL" id="CAK74984.1"/>
    </source>
</evidence>
<evidence type="ECO:0000256" key="1">
    <source>
        <dbReference type="ARBA" id="ARBA00022723"/>
    </source>
</evidence>
<name>A0CW17_PARTE</name>
<dbReference type="HOGENOM" id="CLU_1589724_0_0_1"/>
<dbReference type="KEGG" id="ptm:GSPATT00001186001"/>
<keyword evidence="1" id="KW-0479">Metal-binding</keyword>
<keyword evidence="7" id="KW-1185">Reference proteome</keyword>
<evidence type="ECO:0000256" key="3">
    <source>
        <dbReference type="ARBA" id="ARBA00022833"/>
    </source>
</evidence>
<reference evidence="6 7" key="1">
    <citation type="journal article" date="2006" name="Nature">
        <title>Global trends of whole-genome duplications revealed by the ciliate Paramecium tetraurelia.</title>
        <authorList>
            <consortium name="Genoscope"/>
            <person name="Aury J.-M."/>
            <person name="Jaillon O."/>
            <person name="Duret L."/>
            <person name="Noel B."/>
            <person name="Jubin C."/>
            <person name="Porcel B.M."/>
            <person name="Segurens B."/>
            <person name="Daubin V."/>
            <person name="Anthouard V."/>
            <person name="Aiach N."/>
            <person name="Arnaiz O."/>
            <person name="Billaut A."/>
            <person name="Beisson J."/>
            <person name="Blanc I."/>
            <person name="Bouhouche K."/>
            <person name="Camara F."/>
            <person name="Duharcourt S."/>
            <person name="Guigo R."/>
            <person name="Gogendeau D."/>
            <person name="Katinka M."/>
            <person name="Keller A.-M."/>
            <person name="Kissmehl R."/>
            <person name="Klotz C."/>
            <person name="Koll F."/>
            <person name="Le Moue A."/>
            <person name="Lepere C."/>
            <person name="Malinsky S."/>
            <person name="Nowacki M."/>
            <person name="Nowak J.K."/>
            <person name="Plattner H."/>
            <person name="Poulain J."/>
            <person name="Ruiz F."/>
            <person name="Serrano V."/>
            <person name="Zagulski M."/>
            <person name="Dessen P."/>
            <person name="Betermier M."/>
            <person name="Weissenbach J."/>
            <person name="Scarpelli C."/>
            <person name="Schachter V."/>
            <person name="Sperling L."/>
            <person name="Meyer E."/>
            <person name="Cohen J."/>
            <person name="Wincker P."/>
        </authorList>
    </citation>
    <scope>NUCLEOTIDE SEQUENCE [LARGE SCALE GENOMIC DNA]</scope>
    <source>
        <strain evidence="6 7">Stock d4-2</strain>
    </source>
</reference>
<dbReference type="Pfam" id="PF13639">
    <property type="entry name" value="zf-RING_2"/>
    <property type="match status" value="1"/>
</dbReference>
<dbReference type="EMBL" id="CT868207">
    <property type="protein sequence ID" value="CAK74984.1"/>
    <property type="molecule type" value="Genomic_DNA"/>
</dbReference>
<accession>A0CW17</accession>
<dbReference type="RefSeq" id="XP_001442381.1">
    <property type="nucleotide sequence ID" value="XM_001442344.1"/>
</dbReference>
<gene>
    <name evidence="6" type="ORF">GSPATT00001186001</name>
</gene>
<dbReference type="InterPro" id="IPR001841">
    <property type="entry name" value="Znf_RING"/>
</dbReference>
<keyword evidence="2 4" id="KW-0863">Zinc-finger</keyword>
<feature type="domain" description="RING-type" evidence="5">
    <location>
        <begin position="116"/>
        <end position="157"/>
    </location>
</feature>
<dbReference type="AlphaFoldDB" id="A0CW17"/>
<dbReference type="Proteomes" id="UP000000600">
    <property type="component" value="Unassembled WGS sequence"/>
</dbReference>
<dbReference type="eggNOG" id="KOG0800">
    <property type="taxonomic scope" value="Eukaryota"/>
</dbReference>
<keyword evidence="3" id="KW-0862">Zinc</keyword>
<dbReference type="OMA" id="IDWNNEW"/>
<dbReference type="InterPro" id="IPR051834">
    <property type="entry name" value="RING_finger_E3_ligase"/>
</dbReference>
<dbReference type="PROSITE" id="PS50089">
    <property type="entry name" value="ZF_RING_2"/>
    <property type="match status" value="1"/>
</dbReference>
<dbReference type="GeneID" id="5028166"/>
<dbReference type="STRING" id="5888.A0CW17"/>
<dbReference type="SMART" id="SM00184">
    <property type="entry name" value="RING"/>
    <property type="match status" value="1"/>
</dbReference>
<protein>
    <recommendedName>
        <fullName evidence="5">RING-type domain-containing protein</fullName>
    </recommendedName>
</protein>
<evidence type="ECO:0000313" key="7">
    <source>
        <dbReference type="Proteomes" id="UP000000600"/>
    </source>
</evidence>
<sequence>MKGNDRPIKMNPTGKYNLDFIDWNNEWAAVYTNGYRHDGKMDCNCYTLIKNAPFRECRLRPLIDQLQLLDIQFIQSEEFERFEFEQEDLKNEENKLEEQFVGQIKKMKMGKSSKNCSICIKDFAKGEIIMKLPCNHIFHEDCIVPWFQKASKCPNCKFDVKEHFKSQQQ</sequence>
<evidence type="ECO:0000256" key="4">
    <source>
        <dbReference type="PROSITE-ProRule" id="PRU00175"/>
    </source>
</evidence>
<dbReference type="GO" id="GO:0006511">
    <property type="term" value="P:ubiquitin-dependent protein catabolic process"/>
    <property type="evidence" value="ECO:0000318"/>
    <property type="project" value="GO_Central"/>
</dbReference>
<organism evidence="6 7">
    <name type="scientific">Paramecium tetraurelia</name>
    <dbReference type="NCBI Taxonomy" id="5888"/>
    <lineage>
        <taxon>Eukaryota</taxon>
        <taxon>Sar</taxon>
        <taxon>Alveolata</taxon>
        <taxon>Ciliophora</taxon>
        <taxon>Intramacronucleata</taxon>
        <taxon>Oligohymenophorea</taxon>
        <taxon>Peniculida</taxon>
        <taxon>Parameciidae</taxon>
        <taxon>Paramecium</taxon>
    </lineage>
</organism>
<dbReference type="GO" id="GO:0061630">
    <property type="term" value="F:ubiquitin protein ligase activity"/>
    <property type="evidence" value="ECO:0000318"/>
    <property type="project" value="GO_Central"/>
</dbReference>
<evidence type="ECO:0000256" key="2">
    <source>
        <dbReference type="ARBA" id="ARBA00022771"/>
    </source>
</evidence>
<dbReference type="PANTHER" id="PTHR45931">
    <property type="entry name" value="SI:CH211-59O9.10"/>
    <property type="match status" value="1"/>
</dbReference>
<dbReference type="PANTHER" id="PTHR45931:SF19">
    <property type="entry name" value="CHROMOSOME UNDETERMINED SCAFFOLD_3, WHOLE GENOME SHOTGUN SEQUENCE"/>
    <property type="match status" value="1"/>
</dbReference>
<dbReference type="FunFam" id="3.30.40.10:FF:000761">
    <property type="entry name" value="Os01g0844700 protein"/>
    <property type="match status" value="1"/>
</dbReference>
<dbReference type="InterPro" id="IPR013083">
    <property type="entry name" value="Znf_RING/FYVE/PHD"/>
</dbReference>
<dbReference type="GO" id="GO:0008270">
    <property type="term" value="F:zinc ion binding"/>
    <property type="evidence" value="ECO:0007669"/>
    <property type="project" value="UniProtKB-KW"/>
</dbReference>
<dbReference type="Gene3D" id="3.30.40.10">
    <property type="entry name" value="Zinc/RING finger domain, C3HC4 (zinc finger)"/>
    <property type="match status" value="1"/>
</dbReference>
<proteinExistence type="predicted"/>
<dbReference type="OrthoDB" id="438722at2759"/>
<dbReference type="InParanoid" id="A0CW17"/>
<evidence type="ECO:0000259" key="5">
    <source>
        <dbReference type="PROSITE" id="PS50089"/>
    </source>
</evidence>